<feature type="modified residue" description="4-aspartylphosphate" evidence="2">
    <location>
        <position position="55"/>
    </location>
</feature>
<dbReference type="InterPro" id="IPR050595">
    <property type="entry name" value="Bact_response_regulator"/>
</dbReference>
<protein>
    <submittedName>
        <fullName evidence="4">Two-component system response regulator</fullName>
    </submittedName>
</protein>
<dbReference type="Pfam" id="PF00072">
    <property type="entry name" value="Response_reg"/>
    <property type="match status" value="1"/>
</dbReference>
<dbReference type="PANTHER" id="PTHR44591:SF3">
    <property type="entry name" value="RESPONSE REGULATORY DOMAIN-CONTAINING PROTEIN"/>
    <property type="match status" value="1"/>
</dbReference>
<evidence type="ECO:0000256" key="1">
    <source>
        <dbReference type="ARBA" id="ARBA00022553"/>
    </source>
</evidence>
<evidence type="ECO:0000313" key="4">
    <source>
        <dbReference type="EMBL" id="MFC1400081.1"/>
    </source>
</evidence>
<keyword evidence="1 2" id="KW-0597">Phosphoprotein</keyword>
<dbReference type="Proteomes" id="UP001592528">
    <property type="component" value="Unassembled WGS sequence"/>
</dbReference>
<feature type="domain" description="Response regulatory" evidence="3">
    <location>
        <begin position="6"/>
        <end position="123"/>
    </location>
</feature>
<dbReference type="PANTHER" id="PTHR44591">
    <property type="entry name" value="STRESS RESPONSE REGULATOR PROTEIN 1"/>
    <property type="match status" value="1"/>
</dbReference>
<proteinExistence type="predicted"/>
<reference evidence="4 5" key="1">
    <citation type="submission" date="2024-09" db="EMBL/GenBank/DDBJ databases">
        <authorList>
            <person name="Lee S.D."/>
        </authorList>
    </citation>
    <scope>NUCLEOTIDE SEQUENCE [LARGE SCALE GENOMIC DNA]</scope>
    <source>
        <strain evidence="4 5">N1-5</strain>
    </source>
</reference>
<dbReference type="SUPFAM" id="SSF52172">
    <property type="entry name" value="CheY-like"/>
    <property type="match status" value="1"/>
</dbReference>
<name>A0ABV6UF65_9ACTN</name>
<accession>A0ABV6UF65</accession>
<dbReference type="EMBL" id="JBHEZZ010000001">
    <property type="protein sequence ID" value="MFC1400081.1"/>
    <property type="molecule type" value="Genomic_DNA"/>
</dbReference>
<organism evidence="4 5">
    <name type="scientific">Streptacidiphilus cavernicola</name>
    <dbReference type="NCBI Taxonomy" id="3342716"/>
    <lineage>
        <taxon>Bacteria</taxon>
        <taxon>Bacillati</taxon>
        <taxon>Actinomycetota</taxon>
        <taxon>Actinomycetes</taxon>
        <taxon>Kitasatosporales</taxon>
        <taxon>Streptomycetaceae</taxon>
        <taxon>Streptacidiphilus</taxon>
    </lineage>
</organism>
<keyword evidence="5" id="KW-1185">Reference proteome</keyword>
<dbReference type="InterPro" id="IPR001789">
    <property type="entry name" value="Sig_transdc_resp-reg_receiver"/>
</dbReference>
<evidence type="ECO:0000259" key="3">
    <source>
        <dbReference type="PROSITE" id="PS50110"/>
    </source>
</evidence>
<comment type="caution">
    <text evidence="4">The sequence shown here is derived from an EMBL/GenBank/DDBJ whole genome shotgun (WGS) entry which is preliminary data.</text>
</comment>
<dbReference type="PROSITE" id="PS50110">
    <property type="entry name" value="RESPONSE_REGULATORY"/>
    <property type="match status" value="1"/>
</dbReference>
<dbReference type="SMART" id="SM00448">
    <property type="entry name" value="REC"/>
    <property type="match status" value="1"/>
</dbReference>
<evidence type="ECO:0000256" key="2">
    <source>
        <dbReference type="PROSITE-ProRule" id="PRU00169"/>
    </source>
</evidence>
<evidence type="ECO:0000313" key="5">
    <source>
        <dbReference type="Proteomes" id="UP001592528"/>
    </source>
</evidence>
<gene>
    <name evidence="4" type="ORF">ACEZDJ_02125</name>
</gene>
<dbReference type="Gene3D" id="3.40.50.2300">
    <property type="match status" value="1"/>
</dbReference>
<sequence length="179" mass="19429">MTMPTRILLVDDMEANLIALESVLRPLGQQLIRACTGEQALKALLRDEYAVVLLDVMMPGMDGFETAAHIKRLDQTKDVPIVFLTGVETGSAMALRGYSAGAVDYLTKPFDPWVLRAKVSVFVELHRKGRRLDALAAGLDAAERRLRALEQDGAASGDSPSRIADLLAELSRSIPVGRG</sequence>
<dbReference type="RefSeq" id="WP_037594430.1">
    <property type="nucleotide sequence ID" value="NZ_JBHEZZ010000001.1"/>
</dbReference>
<dbReference type="InterPro" id="IPR011006">
    <property type="entry name" value="CheY-like_superfamily"/>
</dbReference>